<dbReference type="InterPro" id="IPR047272">
    <property type="entry name" value="S49_SppA_C"/>
</dbReference>
<dbReference type="Pfam" id="PF01343">
    <property type="entry name" value="Peptidase_S49"/>
    <property type="match status" value="2"/>
</dbReference>
<dbReference type="SUPFAM" id="SSF52096">
    <property type="entry name" value="ClpP/crotonase"/>
    <property type="match status" value="2"/>
</dbReference>
<comment type="caution">
    <text evidence="7">The sequence shown here is derived from an EMBL/GenBank/DDBJ whole genome shotgun (WGS) entry which is preliminary data.</text>
</comment>
<dbReference type="GO" id="GO:0006465">
    <property type="term" value="P:signal peptide processing"/>
    <property type="evidence" value="ECO:0007669"/>
    <property type="project" value="InterPro"/>
</dbReference>
<keyword evidence="4" id="KW-0720">Serine protease</keyword>
<name>A0A318SE18_9DEIO</name>
<evidence type="ECO:0000259" key="6">
    <source>
        <dbReference type="Pfam" id="PF01343"/>
    </source>
</evidence>
<organism evidence="7 8">
    <name type="scientific">Deinococcus yavapaiensis KR-236</name>
    <dbReference type="NCBI Taxonomy" id="694435"/>
    <lineage>
        <taxon>Bacteria</taxon>
        <taxon>Thermotogati</taxon>
        <taxon>Deinococcota</taxon>
        <taxon>Deinococci</taxon>
        <taxon>Deinococcales</taxon>
        <taxon>Deinococcaceae</taxon>
        <taxon>Deinococcus</taxon>
    </lineage>
</organism>
<evidence type="ECO:0000313" key="8">
    <source>
        <dbReference type="Proteomes" id="UP000248326"/>
    </source>
</evidence>
<dbReference type="RefSeq" id="WP_245900756.1">
    <property type="nucleotide sequence ID" value="NZ_QJSX01000004.1"/>
</dbReference>
<keyword evidence="2" id="KW-0645">Protease</keyword>
<feature type="active site" description="Nucleophile" evidence="5">
    <location>
        <position position="358"/>
    </location>
</feature>
<sequence length="541" mass="58705">MADMRTSPIADLLSDTLNLPTPEKLPTGLKFPTWVILDVAGKYPSRAPSNPLQQLVTRADTLESFDKKIDALVGAPWLHGVLVRFGDLEVGGATAWHMRRSLQRLSKEKRTVAYATRLDMLTLLVASGSGELTLPESADIDVTGFTTEITFLGAFLHKHGVAFDVSRVKEYKSALSPLAQDRMDDFDRSQREELLASFEAEWVRDVAEARGVSGDEVLSWLARGVASANEAKALGMIDRVAYEDELIGPGTRPFSSVAMALKPKKTSGKGRVAVVSVVGTIVPGKSRNNPLPLFGGVQAGSDSVVAAIRRAKKDASTKAIVLYVDSPGGSPLAADLMWRELSTCDKPVVAVMGNVAASAGYYIPVAAKRIVAAPNTITGSIGVIAGKPVLEEFNERQGFRPERVTRSAFPGLYSASSSWTERERDFIDRSILEIYDRFVDRVAQGRGLSHERVNEVGRGRVWTGADAVKIGLVDELGDLRTGIERACELAGLSYDAPVWSADPRRSFELPEVPKDAAALLVPSILLRERALMMLDASYQIR</sequence>
<dbReference type="InterPro" id="IPR029045">
    <property type="entry name" value="ClpP/crotonase-like_dom_sf"/>
</dbReference>
<feature type="domain" description="Peptidase S49" evidence="6">
    <location>
        <begin position="345"/>
        <end position="492"/>
    </location>
</feature>
<dbReference type="PANTHER" id="PTHR33209">
    <property type="entry name" value="PROTEASE 4"/>
    <property type="match status" value="1"/>
</dbReference>
<dbReference type="CDD" id="cd07023">
    <property type="entry name" value="S49_Sppa_N_C"/>
    <property type="match status" value="1"/>
</dbReference>
<keyword evidence="8" id="KW-1185">Reference proteome</keyword>
<accession>A0A318SE18</accession>
<proteinExistence type="inferred from homology"/>
<evidence type="ECO:0000256" key="5">
    <source>
        <dbReference type="PIRSR" id="PIRSR001217-1"/>
    </source>
</evidence>
<dbReference type="NCBIfam" id="TIGR00706">
    <property type="entry name" value="SppA_dom"/>
    <property type="match status" value="1"/>
</dbReference>
<dbReference type="InterPro" id="IPR004634">
    <property type="entry name" value="Pept_S49_pIV"/>
</dbReference>
<dbReference type="PANTHER" id="PTHR33209:SF1">
    <property type="entry name" value="PEPTIDASE S49 DOMAIN-CONTAINING PROTEIN"/>
    <property type="match status" value="1"/>
</dbReference>
<feature type="domain" description="Peptidase S49" evidence="6">
    <location>
        <begin position="105"/>
        <end position="247"/>
    </location>
</feature>
<evidence type="ECO:0000256" key="4">
    <source>
        <dbReference type="ARBA" id="ARBA00022825"/>
    </source>
</evidence>
<dbReference type="GO" id="GO:0016020">
    <property type="term" value="C:membrane"/>
    <property type="evidence" value="ECO:0007669"/>
    <property type="project" value="InterPro"/>
</dbReference>
<feature type="active site" description="Proton donor/acceptor" evidence="5">
    <location>
        <position position="172"/>
    </location>
</feature>
<evidence type="ECO:0000256" key="3">
    <source>
        <dbReference type="ARBA" id="ARBA00022801"/>
    </source>
</evidence>
<protein>
    <submittedName>
        <fullName evidence="7">Signal peptide peptidase A</fullName>
    </submittedName>
</protein>
<evidence type="ECO:0000313" key="7">
    <source>
        <dbReference type="EMBL" id="PYE54762.1"/>
    </source>
</evidence>
<dbReference type="InterPro" id="IPR002142">
    <property type="entry name" value="Peptidase_S49"/>
</dbReference>
<dbReference type="EMBL" id="QJSX01000004">
    <property type="protein sequence ID" value="PYE54762.1"/>
    <property type="molecule type" value="Genomic_DNA"/>
</dbReference>
<dbReference type="Gene3D" id="3.90.226.10">
    <property type="entry name" value="2-enoyl-CoA Hydratase, Chain A, domain 1"/>
    <property type="match status" value="2"/>
</dbReference>
<comment type="similarity">
    <text evidence="1">Belongs to the peptidase S49 family.</text>
</comment>
<evidence type="ECO:0000256" key="2">
    <source>
        <dbReference type="ARBA" id="ARBA00022670"/>
    </source>
</evidence>
<dbReference type="Proteomes" id="UP000248326">
    <property type="component" value="Unassembled WGS sequence"/>
</dbReference>
<keyword evidence="3" id="KW-0378">Hydrolase</keyword>
<dbReference type="GO" id="GO:0008236">
    <property type="term" value="F:serine-type peptidase activity"/>
    <property type="evidence" value="ECO:0007669"/>
    <property type="project" value="UniProtKB-KW"/>
</dbReference>
<evidence type="ECO:0000256" key="1">
    <source>
        <dbReference type="ARBA" id="ARBA00008683"/>
    </source>
</evidence>
<reference evidence="7 8" key="1">
    <citation type="submission" date="2018-06" db="EMBL/GenBank/DDBJ databases">
        <title>Genomic Encyclopedia of Type Strains, Phase IV (KMG-IV): sequencing the most valuable type-strain genomes for metagenomic binning, comparative biology and taxonomic classification.</title>
        <authorList>
            <person name="Goeker M."/>
        </authorList>
    </citation>
    <scope>NUCLEOTIDE SEQUENCE [LARGE SCALE GENOMIC DNA]</scope>
    <source>
        <strain evidence="7 8">DSM 18048</strain>
    </source>
</reference>
<dbReference type="Gene3D" id="6.20.330.10">
    <property type="match status" value="1"/>
</dbReference>
<dbReference type="AlphaFoldDB" id="A0A318SE18"/>
<dbReference type="PIRSF" id="PIRSF001217">
    <property type="entry name" value="Protease_4_SppA"/>
    <property type="match status" value="1"/>
</dbReference>
<gene>
    <name evidence="7" type="ORF">DES52_10432</name>
</gene>
<dbReference type="InterPro" id="IPR004635">
    <property type="entry name" value="Pept_S49_SppA"/>
</dbReference>